<gene>
    <name evidence="2" type="ORF">EW145_g2123</name>
</gene>
<evidence type="ECO:0000313" key="3">
    <source>
        <dbReference type="Proteomes" id="UP000308199"/>
    </source>
</evidence>
<evidence type="ECO:0000256" key="1">
    <source>
        <dbReference type="SAM" id="MobiDB-lite"/>
    </source>
</evidence>
<feature type="compositionally biased region" description="Basic and acidic residues" evidence="1">
    <location>
        <begin position="261"/>
        <end position="271"/>
    </location>
</feature>
<proteinExistence type="predicted"/>
<protein>
    <submittedName>
        <fullName evidence="2">Uncharacterized protein</fullName>
    </submittedName>
</protein>
<reference evidence="2 3" key="1">
    <citation type="submission" date="2019-02" db="EMBL/GenBank/DDBJ databases">
        <title>Genome sequencing of the rare red list fungi Phellinidium pouzarii.</title>
        <authorList>
            <person name="Buettner E."/>
            <person name="Kellner H."/>
        </authorList>
    </citation>
    <scope>NUCLEOTIDE SEQUENCE [LARGE SCALE GENOMIC DNA]</scope>
    <source>
        <strain evidence="2 3">DSM 108285</strain>
    </source>
</reference>
<keyword evidence="3" id="KW-1185">Reference proteome</keyword>
<comment type="caution">
    <text evidence="2">The sequence shown here is derived from an EMBL/GenBank/DDBJ whole genome shotgun (WGS) entry which is preliminary data.</text>
</comment>
<feature type="region of interest" description="Disordered" evidence="1">
    <location>
        <begin position="261"/>
        <end position="280"/>
    </location>
</feature>
<sequence length="292" mass="31963">MPTAGPLPAHLSVPGNSEGSYDPRTFYQQPTPGYPQEFQFQAPLATPEASSDTKSFGQQQECIPAKCEVLEEDNDKELALVDVDAAEGEEEEEDKSSEEELVEELRTKAMGLKKGILQERPADQREIKSYTEDRNEEDKKDKGKHNSHLHVLLVKQPLPPPSSPRSKAATAAPSKAAAATHRASCATCTRTTPTRTSAPSATRPSRSLTASTGTISAHRASTPPMRCASKSGAIKSASTFYYLGLMEDYVMPDEHFEMIAGRRRERKDTKPGKSLRKKKPILLSLPSDVLVN</sequence>
<accession>A0A4S4LCB2</accession>
<feature type="region of interest" description="Disordered" evidence="1">
    <location>
        <begin position="1"/>
        <end position="37"/>
    </location>
</feature>
<feature type="region of interest" description="Disordered" evidence="1">
    <location>
        <begin position="82"/>
        <end position="227"/>
    </location>
</feature>
<organism evidence="2 3">
    <name type="scientific">Phellinidium pouzarii</name>
    <dbReference type="NCBI Taxonomy" id="167371"/>
    <lineage>
        <taxon>Eukaryota</taxon>
        <taxon>Fungi</taxon>
        <taxon>Dikarya</taxon>
        <taxon>Basidiomycota</taxon>
        <taxon>Agaricomycotina</taxon>
        <taxon>Agaricomycetes</taxon>
        <taxon>Hymenochaetales</taxon>
        <taxon>Hymenochaetaceae</taxon>
        <taxon>Phellinidium</taxon>
    </lineage>
</organism>
<feature type="compositionally biased region" description="Low complexity" evidence="1">
    <location>
        <begin position="164"/>
        <end position="207"/>
    </location>
</feature>
<dbReference type="AlphaFoldDB" id="A0A4S4LCB2"/>
<feature type="compositionally biased region" description="Basic and acidic residues" evidence="1">
    <location>
        <begin position="116"/>
        <end position="141"/>
    </location>
</feature>
<name>A0A4S4LCB2_9AGAM</name>
<dbReference type="Proteomes" id="UP000308199">
    <property type="component" value="Unassembled WGS sequence"/>
</dbReference>
<dbReference type="EMBL" id="SGPK01000068">
    <property type="protein sequence ID" value="THH09299.1"/>
    <property type="molecule type" value="Genomic_DNA"/>
</dbReference>
<evidence type="ECO:0000313" key="2">
    <source>
        <dbReference type="EMBL" id="THH09299.1"/>
    </source>
</evidence>
<feature type="compositionally biased region" description="Acidic residues" evidence="1">
    <location>
        <begin position="84"/>
        <end position="102"/>
    </location>
</feature>